<dbReference type="RefSeq" id="WP_139040728.1">
    <property type="nucleotide sequence ID" value="NZ_VDDA01000060.1"/>
</dbReference>
<dbReference type="CDD" id="cd01948">
    <property type="entry name" value="EAL"/>
    <property type="match status" value="1"/>
</dbReference>
<name>A0A5C4L4X2_9HYPH</name>
<dbReference type="NCBIfam" id="TIGR00229">
    <property type="entry name" value="sensory_box"/>
    <property type="match status" value="1"/>
</dbReference>
<dbReference type="SMART" id="SM00091">
    <property type="entry name" value="PAS"/>
    <property type="match status" value="1"/>
</dbReference>
<dbReference type="Pfam" id="PF01590">
    <property type="entry name" value="GAF"/>
    <property type="match status" value="1"/>
</dbReference>
<dbReference type="PROSITE" id="PS50112">
    <property type="entry name" value="PAS"/>
    <property type="match status" value="1"/>
</dbReference>
<dbReference type="InterPro" id="IPR013767">
    <property type="entry name" value="PAS_fold"/>
</dbReference>
<evidence type="ECO:0000313" key="5">
    <source>
        <dbReference type="Proteomes" id="UP000305267"/>
    </source>
</evidence>
<dbReference type="NCBIfam" id="TIGR00254">
    <property type="entry name" value="GGDEF"/>
    <property type="match status" value="1"/>
</dbReference>
<protein>
    <submittedName>
        <fullName evidence="4">EAL domain-containing protein</fullName>
    </submittedName>
</protein>
<dbReference type="SUPFAM" id="SSF55781">
    <property type="entry name" value="GAF domain-like"/>
    <property type="match status" value="1"/>
</dbReference>
<dbReference type="InterPro" id="IPR029787">
    <property type="entry name" value="Nucleotide_cyclase"/>
</dbReference>
<dbReference type="PANTHER" id="PTHR44757:SF2">
    <property type="entry name" value="BIOFILM ARCHITECTURE MAINTENANCE PROTEIN MBAA"/>
    <property type="match status" value="1"/>
</dbReference>
<feature type="domain" description="PAS" evidence="1">
    <location>
        <begin position="171"/>
        <end position="224"/>
    </location>
</feature>
<dbReference type="SMART" id="SM00052">
    <property type="entry name" value="EAL"/>
    <property type="match status" value="1"/>
</dbReference>
<dbReference type="GO" id="GO:0006355">
    <property type="term" value="P:regulation of DNA-templated transcription"/>
    <property type="evidence" value="ECO:0007669"/>
    <property type="project" value="InterPro"/>
</dbReference>
<comment type="caution">
    <text evidence="4">The sequence shown here is derived from an EMBL/GenBank/DDBJ whole genome shotgun (WGS) entry which is preliminary data.</text>
</comment>
<dbReference type="SUPFAM" id="SSF55073">
    <property type="entry name" value="Nucleotide cyclase"/>
    <property type="match status" value="1"/>
</dbReference>
<dbReference type="PANTHER" id="PTHR44757">
    <property type="entry name" value="DIGUANYLATE CYCLASE DGCP"/>
    <property type="match status" value="1"/>
</dbReference>
<dbReference type="EMBL" id="VDDA01000060">
    <property type="protein sequence ID" value="TNC05507.1"/>
    <property type="molecule type" value="Genomic_DNA"/>
</dbReference>
<keyword evidence="5" id="KW-1185">Reference proteome</keyword>
<dbReference type="InterPro" id="IPR003018">
    <property type="entry name" value="GAF"/>
</dbReference>
<dbReference type="OrthoDB" id="9814202at2"/>
<accession>A0A5C4L4X2</accession>
<dbReference type="PROSITE" id="PS50887">
    <property type="entry name" value="GGDEF"/>
    <property type="match status" value="1"/>
</dbReference>
<gene>
    <name evidence="4" type="ORF">FF100_35630</name>
</gene>
<feature type="domain" description="GGDEF" evidence="3">
    <location>
        <begin position="326"/>
        <end position="459"/>
    </location>
</feature>
<dbReference type="AlphaFoldDB" id="A0A5C4L4X2"/>
<dbReference type="Proteomes" id="UP000305267">
    <property type="component" value="Unassembled WGS sequence"/>
</dbReference>
<dbReference type="Pfam" id="PF00563">
    <property type="entry name" value="EAL"/>
    <property type="match status" value="1"/>
</dbReference>
<dbReference type="Pfam" id="PF00989">
    <property type="entry name" value="PAS"/>
    <property type="match status" value="1"/>
</dbReference>
<dbReference type="CDD" id="cd01949">
    <property type="entry name" value="GGDEF"/>
    <property type="match status" value="1"/>
</dbReference>
<dbReference type="InterPro" id="IPR000160">
    <property type="entry name" value="GGDEF_dom"/>
</dbReference>
<dbReference type="Gene3D" id="3.30.450.20">
    <property type="entry name" value="PAS domain"/>
    <property type="match status" value="1"/>
</dbReference>
<dbReference type="InterPro" id="IPR035965">
    <property type="entry name" value="PAS-like_dom_sf"/>
</dbReference>
<evidence type="ECO:0000259" key="2">
    <source>
        <dbReference type="PROSITE" id="PS50883"/>
    </source>
</evidence>
<dbReference type="InterPro" id="IPR000014">
    <property type="entry name" value="PAS"/>
</dbReference>
<dbReference type="InterPro" id="IPR029016">
    <property type="entry name" value="GAF-like_dom_sf"/>
</dbReference>
<dbReference type="InterPro" id="IPR035919">
    <property type="entry name" value="EAL_sf"/>
</dbReference>
<proteinExistence type="predicted"/>
<dbReference type="SUPFAM" id="SSF55785">
    <property type="entry name" value="PYP-like sensor domain (PAS domain)"/>
    <property type="match status" value="1"/>
</dbReference>
<dbReference type="SMART" id="SM00065">
    <property type="entry name" value="GAF"/>
    <property type="match status" value="1"/>
</dbReference>
<dbReference type="Pfam" id="PF00990">
    <property type="entry name" value="GGDEF"/>
    <property type="match status" value="1"/>
</dbReference>
<evidence type="ECO:0000313" key="4">
    <source>
        <dbReference type="EMBL" id="TNC05507.1"/>
    </source>
</evidence>
<dbReference type="InterPro" id="IPR001633">
    <property type="entry name" value="EAL_dom"/>
</dbReference>
<dbReference type="Gene3D" id="3.30.450.40">
    <property type="match status" value="1"/>
</dbReference>
<dbReference type="Gene3D" id="3.30.70.270">
    <property type="match status" value="1"/>
</dbReference>
<reference evidence="4 5" key="1">
    <citation type="submission" date="2019-06" db="EMBL/GenBank/DDBJ databases">
        <title>Genome of Methylobacterium sp. 17Sr1-39.</title>
        <authorList>
            <person name="Seo T."/>
        </authorList>
    </citation>
    <scope>NUCLEOTIDE SEQUENCE [LARGE SCALE GENOMIC DNA]</scope>
    <source>
        <strain evidence="4 5">17Sr1-39</strain>
    </source>
</reference>
<feature type="domain" description="EAL" evidence="2">
    <location>
        <begin position="468"/>
        <end position="722"/>
    </location>
</feature>
<evidence type="ECO:0000259" key="1">
    <source>
        <dbReference type="PROSITE" id="PS50112"/>
    </source>
</evidence>
<dbReference type="SMART" id="SM00267">
    <property type="entry name" value="GGDEF"/>
    <property type="match status" value="1"/>
</dbReference>
<sequence length="725" mass="78652">MRPRTLLVDEEARVAALAEYDLLGSPPAPSFTHIIALAARLFQVSSVFVSLLDRERQVFHAKVGLSLCETSREVAFCSHTIAQTNTLVVLDATLDPRFQDNPLVTGPPYIRFYAGIPLTTPSGHAIGTLCLVDAQPRNSFIEPDRQILQQLADLILDRMELRRLEVARRAGQSRFEQITSTSPDGIICADATGSITVWNAAAERLFGHSTADAIGRSIDLIVPERMRGGHGGGLQRVAGGGKPRLVGKTVELPACHADGTEFPIELSLSQWHEDGRTAFGAIVRDIRERRVNEEQLFRLAHLDPLTELPNRTVLRDRLGAITAAARPVAVLMLDLDGFKEINDSHGHAAGDAVLREVAARLLSSIRPTDTASRLGGDEFVLLLSDLSDRLRASTVAEAVISAITAPIEYEGQTLRLSASIGIALSPAHGDTADELLSCADFALYQAKNAGRDCCRLFAPAMRQEAQRIRTCRYELGRALERGEFVLHYQPQVRLGDGALVGAEALIRWQHPERGLLAPGAFLDVLDSSRYAAAVGDWVLATACAQAVRWREAGAPEFRVGVNLCSAQVQRGDLAEKVAAALRDTSLPPAGLELEITETIVLQHDGALVMALRELHEAGVGIAFDDYGTGYASLSILKRFPLTRLKIDRSFVTGMLASEQDRTIVRAILQLGHGFKLAVIAEGIETEAEAMRLRAKGCQEGQGYLFGKPMSSDAFTACYGLASTIR</sequence>
<dbReference type="FunFam" id="3.30.70.270:FF:000001">
    <property type="entry name" value="Diguanylate cyclase domain protein"/>
    <property type="match status" value="1"/>
</dbReference>
<dbReference type="Gene3D" id="3.20.20.450">
    <property type="entry name" value="EAL domain"/>
    <property type="match status" value="1"/>
</dbReference>
<dbReference type="InterPro" id="IPR043128">
    <property type="entry name" value="Rev_trsase/Diguanyl_cyclase"/>
</dbReference>
<dbReference type="CDD" id="cd00130">
    <property type="entry name" value="PAS"/>
    <property type="match status" value="1"/>
</dbReference>
<dbReference type="InterPro" id="IPR052155">
    <property type="entry name" value="Biofilm_reg_signaling"/>
</dbReference>
<organism evidence="4 5">
    <name type="scientific">Methylobacterium terricola</name>
    <dbReference type="NCBI Taxonomy" id="2583531"/>
    <lineage>
        <taxon>Bacteria</taxon>
        <taxon>Pseudomonadati</taxon>
        <taxon>Pseudomonadota</taxon>
        <taxon>Alphaproteobacteria</taxon>
        <taxon>Hyphomicrobiales</taxon>
        <taxon>Methylobacteriaceae</taxon>
        <taxon>Methylobacterium</taxon>
    </lineage>
</organism>
<dbReference type="GO" id="GO:0003824">
    <property type="term" value="F:catalytic activity"/>
    <property type="evidence" value="ECO:0007669"/>
    <property type="project" value="UniProtKB-ARBA"/>
</dbReference>
<dbReference type="PROSITE" id="PS50883">
    <property type="entry name" value="EAL"/>
    <property type="match status" value="1"/>
</dbReference>
<dbReference type="SUPFAM" id="SSF141868">
    <property type="entry name" value="EAL domain-like"/>
    <property type="match status" value="1"/>
</dbReference>
<evidence type="ECO:0000259" key="3">
    <source>
        <dbReference type="PROSITE" id="PS50887"/>
    </source>
</evidence>